<evidence type="ECO:0000259" key="3">
    <source>
        <dbReference type="Pfam" id="PF23010"/>
    </source>
</evidence>
<evidence type="ECO:0000313" key="4">
    <source>
        <dbReference type="EMBL" id="KAL0199617.1"/>
    </source>
</evidence>
<keyword evidence="5" id="KW-1185">Reference proteome</keyword>
<proteinExistence type="predicted"/>
<dbReference type="AlphaFoldDB" id="A0ABD0RP24"/>
<name>A0ABD0RP24_CIRMR</name>
<dbReference type="Pfam" id="PF23010">
    <property type="entry name" value="RA_3"/>
    <property type="match status" value="1"/>
</dbReference>
<evidence type="ECO:0000256" key="2">
    <source>
        <dbReference type="SAM" id="MobiDB-lite"/>
    </source>
</evidence>
<dbReference type="EMBL" id="JAMKFB020000002">
    <property type="protein sequence ID" value="KAL0199617.1"/>
    <property type="molecule type" value="Genomic_DNA"/>
</dbReference>
<feature type="region of interest" description="Disordered" evidence="2">
    <location>
        <begin position="288"/>
        <end position="346"/>
    </location>
</feature>
<feature type="non-terminal residue" evidence="4">
    <location>
        <position position="400"/>
    </location>
</feature>
<evidence type="ECO:0000313" key="5">
    <source>
        <dbReference type="Proteomes" id="UP001529510"/>
    </source>
</evidence>
<keyword evidence="1" id="KW-0479">Metal-binding</keyword>
<feature type="domain" description="PHLPP-like RA" evidence="3">
    <location>
        <begin position="343"/>
        <end position="399"/>
    </location>
</feature>
<gene>
    <name evidence="4" type="ORF">M9458_002804</name>
</gene>
<dbReference type="InterPro" id="IPR055071">
    <property type="entry name" value="RA_PHLPP-like"/>
</dbReference>
<dbReference type="GO" id="GO:0046872">
    <property type="term" value="F:metal ion binding"/>
    <property type="evidence" value="ECO:0007669"/>
    <property type="project" value="UniProtKB-KW"/>
</dbReference>
<feature type="region of interest" description="Disordered" evidence="2">
    <location>
        <begin position="1"/>
        <end position="53"/>
    </location>
</feature>
<feature type="region of interest" description="Disordered" evidence="2">
    <location>
        <begin position="216"/>
        <end position="257"/>
    </location>
</feature>
<reference evidence="4 5" key="1">
    <citation type="submission" date="2024-05" db="EMBL/GenBank/DDBJ databases">
        <title>Genome sequencing and assembly of Indian major carp, Cirrhinus mrigala (Hamilton, 1822).</title>
        <authorList>
            <person name="Mohindra V."/>
            <person name="Chowdhury L.M."/>
            <person name="Lal K."/>
            <person name="Jena J.K."/>
        </authorList>
    </citation>
    <scope>NUCLEOTIDE SEQUENCE [LARGE SCALE GENOMIC DNA]</scope>
    <source>
        <strain evidence="4">CM1030</strain>
        <tissue evidence="4">Blood</tissue>
    </source>
</reference>
<accession>A0ABD0RP24</accession>
<organism evidence="4 5">
    <name type="scientific">Cirrhinus mrigala</name>
    <name type="common">Mrigala</name>
    <dbReference type="NCBI Taxonomy" id="683832"/>
    <lineage>
        <taxon>Eukaryota</taxon>
        <taxon>Metazoa</taxon>
        <taxon>Chordata</taxon>
        <taxon>Craniata</taxon>
        <taxon>Vertebrata</taxon>
        <taxon>Euteleostomi</taxon>
        <taxon>Actinopterygii</taxon>
        <taxon>Neopterygii</taxon>
        <taxon>Teleostei</taxon>
        <taxon>Ostariophysi</taxon>
        <taxon>Cypriniformes</taxon>
        <taxon>Cyprinidae</taxon>
        <taxon>Labeoninae</taxon>
        <taxon>Labeonini</taxon>
        <taxon>Cirrhinus</taxon>
    </lineage>
</organism>
<dbReference type="Proteomes" id="UP001529510">
    <property type="component" value="Unassembled WGS sequence"/>
</dbReference>
<protein>
    <recommendedName>
        <fullName evidence="3">PHLPP-like RA domain-containing protein</fullName>
    </recommendedName>
</protein>
<evidence type="ECO:0000256" key="1">
    <source>
        <dbReference type="ARBA" id="ARBA00022723"/>
    </source>
</evidence>
<comment type="caution">
    <text evidence="4">The sequence shown here is derived from an EMBL/GenBank/DDBJ whole genome shotgun (WGS) entry which is preliminary data.</text>
</comment>
<sequence length="400" mass="43781">MESVKLKKSSALSVALRSTADHNDEEDDEGQRASNPRQTSSDEPRTRSQSPAELNVLNKACKSSSSLLLRKRRVKRHVSSISSSHSRSLDRQTLLRHRASPQLQLSDRQWVRQDLRRGSVHVHDRLLVWSQPPRPVLCTVDSTAAEIAQRLQQAGAKSGSVLRLNAKGYPSTDVNGNCDGEHPLRHLHAGAESLPDRPDDRLRLLLLEKDHQYQQQDYDIYTPSSDANADRDSVKRFAGSDVESSSACDDLSSGARFSQHRDSLSDDMILGTDASALSPAFDSSAAEGLDTYGSSSDELELDCPTEPVLAPEEPEPGLSAGTEPPGVDAGGDGAVTPPDSDSGPALYVQLHGEAARRLGPDERPLQIQNDFLFKLGFKDPWRVQEEGMNTELGSLLRFYA</sequence>